<evidence type="ECO:0000259" key="21">
    <source>
        <dbReference type="Pfam" id="PF01699"/>
    </source>
</evidence>
<keyword evidence="12" id="KW-0227">DNA damage</keyword>
<evidence type="ECO:0000256" key="3">
    <source>
        <dbReference type="ARBA" id="ARBA00004141"/>
    </source>
</evidence>
<evidence type="ECO:0000256" key="8">
    <source>
        <dbReference type="ARBA" id="ARBA00022485"/>
    </source>
</evidence>
<keyword evidence="9" id="KW-0406">Ion transport</keyword>
<evidence type="ECO:0000256" key="13">
    <source>
        <dbReference type="ARBA" id="ARBA00022801"/>
    </source>
</evidence>
<keyword evidence="9" id="KW-0813">Transport</keyword>
<evidence type="ECO:0000256" key="19">
    <source>
        <dbReference type="ARBA" id="ARBA00023295"/>
    </source>
</evidence>
<keyword evidence="8" id="KW-0004">4Fe-4S</keyword>
<dbReference type="GO" id="GO:0016020">
    <property type="term" value="C:membrane"/>
    <property type="evidence" value="ECO:0007669"/>
    <property type="project" value="UniProtKB-SubCell"/>
</dbReference>
<keyword evidence="15" id="KW-0408">Iron</keyword>
<gene>
    <name evidence="23" type="ORF">PYX00_010939</name>
</gene>
<keyword evidence="16" id="KW-0411">Iron-sulfur</keyword>
<evidence type="ECO:0000256" key="14">
    <source>
        <dbReference type="ARBA" id="ARBA00022989"/>
    </source>
</evidence>
<name>A0AAW2H765_9NEOP</name>
<keyword evidence="13" id="KW-0378">Hydrolase</keyword>
<keyword evidence="17" id="KW-0472">Membrane</keyword>
<comment type="cofactor">
    <cofactor evidence="2">
        <name>[4Fe-4S] cluster</name>
        <dbReference type="ChEBI" id="CHEBI:49883"/>
    </cofactor>
</comment>
<dbReference type="GO" id="GO:0006298">
    <property type="term" value="P:mismatch repair"/>
    <property type="evidence" value="ECO:0007669"/>
    <property type="project" value="TreeGrafter"/>
</dbReference>
<dbReference type="InterPro" id="IPR003651">
    <property type="entry name" value="Endonuclease3_FeS-loop_motif"/>
</dbReference>
<dbReference type="PROSITE" id="PS00764">
    <property type="entry name" value="ENDONUCLEASE_III_1"/>
    <property type="match status" value="1"/>
</dbReference>
<dbReference type="PROSITE" id="PS01155">
    <property type="entry name" value="ENDONUCLEASE_III_2"/>
    <property type="match status" value="1"/>
</dbReference>
<feature type="domain" description="DUF4015" evidence="22">
    <location>
        <begin position="246"/>
        <end position="323"/>
    </location>
</feature>
<dbReference type="InterPro" id="IPR044298">
    <property type="entry name" value="MIG/MutY"/>
</dbReference>
<evidence type="ECO:0000256" key="11">
    <source>
        <dbReference type="ARBA" id="ARBA00022723"/>
    </source>
</evidence>
<sequence length="855" mass="97913">MHLCARLIEQKYHGEFPTTYAQLRELPGIGDYTARAILSLAYEQDYLLVDANVKRVIRRLFLLEVWSRSFEQNYLSSLPSLSAKDKRYVNEGIMRLGQEICLKAKPLCLLCPLKEACLAYKEVELSASGNGFYRLSSLGLLEKKVGNYWLEVKGEGLAKRWIYPFKEQEKRPLTAVASSNAHPEQVLVCTSDELYLSQDAEVKKQGADEILKAYTETATWVLRDNKWKRLALVRRTNLGLSASARKNLAQDKKANHMNSVVIDFKDDMGWVLWRSENALAKEMKAVRPILDVKAIRDLAEEMGIYLIARFVVFKDQKLYHYKQGVFLLFYGSHYLVSGSSLLARKLGVSPLLIGLTVVAVGTSAPELFVSLYASWQGLNDITLAFGSDLLVRGARYFAGEVFGISERVIGLTLVAIGTSLPELLTSLVAVFKKELELSVVEKREIELPSSIIEIVREEEVCDRFFAMNHQQKVVYLFQSLGESFPVPGLRLKILQDDDLALLISLCQEAVSRGEEFLQVAKIGDKDDFFKAFDIVKTYFNNEENQKKEKADLEQLFLKNMQEIADKLALVPGMISPDQISRLIGEHSKYFSNLSDFKPRALAYLKTNGDCIKYDIPILYELGGSYIHRKALFPYFKKEFLASSIKVKEHLVLLARNALEQSISTIFTSQVSIEKEIAIDLSAKFPFVYEMLSKPKLLSEFIFYYLREVQAVKNIEEIKQTVLLYAPLGDVANVPLVEIYNISLEDIFEKAYRSLSLFKKLWYYIIGRYHNYLEKVVSLDRIRTEAKLLSLEINNNKYEVNWQKSDQTSSTRSNSSSRRSSRFQTANAIRKKLYTKSERDKAWREFSRHIKDEKED</sequence>
<dbReference type="Gene3D" id="1.10.1670.10">
    <property type="entry name" value="Helix-hairpin-Helix base-excision DNA repair enzymes (C-terminal)"/>
    <property type="match status" value="1"/>
</dbReference>
<evidence type="ECO:0000256" key="12">
    <source>
        <dbReference type="ARBA" id="ARBA00022763"/>
    </source>
</evidence>
<keyword evidence="11" id="KW-0479">Metal-binding</keyword>
<dbReference type="Gene3D" id="1.10.340.30">
    <property type="entry name" value="Hypothetical protein, domain 2"/>
    <property type="match status" value="1"/>
</dbReference>
<dbReference type="SMART" id="SM00525">
    <property type="entry name" value="FES"/>
    <property type="match status" value="1"/>
</dbReference>
<evidence type="ECO:0000259" key="22">
    <source>
        <dbReference type="Pfam" id="PF13200"/>
    </source>
</evidence>
<proteinExistence type="inferred from homology"/>
<comment type="caution">
    <text evidence="23">The sequence shown here is derived from an EMBL/GenBank/DDBJ whole genome shotgun (WGS) entry which is preliminary data.</text>
</comment>
<dbReference type="GO" id="GO:0034039">
    <property type="term" value="F:8-oxo-7,8-dihydroguanine DNA N-glycosylase activity"/>
    <property type="evidence" value="ECO:0007669"/>
    <property type="project" value="TreeGrafter"/>
</dbReference>
<comment type="similarity">
    <text evidence="4">Belongs to the Nth/MutY family.</text>
</comment>
<evidence type="ECO:0000313" key="23">
    <source>
        <dbReference type="EMBL" id="KAL0265467.1"/>
    </source>
</evidence>
<evidence type="ECO:0000256" key="4">
    <source>
        <dbReference type="ARBA" id="ARBA00008343"/>
    </source>
</evidence>
<evidence type="ECO:0000256" key="1">
    <source>
        <dbReference type="ARBA" id="ARBA00000843"/>
    </source>
</evidence>
<dbReference type="InterPro" id="IPR004036">
    <property type="entry name" value="Endonuclease-III-like_CS2"/>
</dbReference>
<dbReference type="Gene3D" id="1.20.1420.30">
    <property type="entry name" value="NCX, central ion-binding region"/>
    <property type="match status" value="2"/>
</dbReference>
<organism evidence="23">
    <name type="scientific">Menopon gallinae</name>
    <name type="common">poultry shaft louse</name>
    <dbReference type="NCBI Taxonomy" id="328185"/>
    <lineage>
        <taxon>Eukaryota</taxon>
        <taxon>Metazoa</taxon>
        <taxon>Ecdysozoa</taxon>
        <taxon>Arthropoda</taxon>
        <taxon>Hexapoda</taxon>
        <taxon>Insecta</taxon>
        <taxon>Pterygota</taxon>
        <taxon>Neoptera</taxon>
        <taxon>Paraneoptera</taxon>
        <taxon>Psocodea</taxon>
        <taxon>Troctomorpha</taxon>
        <taxon>Phthiraptera</taxon>
        <taxon>Amblycera</taxon>
        <taxon>Menoponidae</taxon>
        <taxon>Menopon</taxon>
    </lineage>
</organism>
<keyword evidence="9" id="KW-0109">Calcium transport</keyword>
<dbReference type="InterPro" id="IPR000445">
    <property type="entry name" value="HhH_motif"/>
</dbReference>
<keyword evidence="9" id="KW-0106">Calcium</keyword>
<dbReference type="InterPro" id="IPR004837">
    <property type="entry name" value="NaCa_Exmemb"/>
</dbReference>
<dbReference type="InterPro" id="IPR004035">
    <property type="entry name" value="Endouclease-III_FeS-bd_BS"/>
</dbReference>
<dbReference type="PANTHER" id="PTHR42944:SF1">
    <property type="entry name" value="ADENINE DNA GLYCOSYLASE"/>
    <property type="match status" value="1"/>
</dbReference>
<feature type="domain" description="Sodium/calcium exchanger membrane region" evidence="21">
    <location>
        <begin position="381"/>
        <end position="439"/>
    </location>
</feature>
<evidence type="ECO:0000256" key="5">
    <source>
        <dbReference type="ARBA" id="ARBA00012045"/>
    </source>
</evidence>
<dbReference type="GO" id="GO:0032357">
    <property type="term" value="F:oxidized purine DNA binding"/>
    <property type="evidence" value="ECO:0007669"/>
    <property type="project" value="TreeGrafter"/>
</dbReference>
<dbReference type="EMBL" id="JARGDH010000024">
    <property type="protein sequence ID" value="KAL0265467.1"/>
    <property type="molecule type" value="Genomic_DNA"/>
</dbReference>
<dbReference type="GO" id="GO:0046872">
    <property type="term" value="F:metal ion binding"/>
    <property type="evidence" value="ECO:0007669"/>
    <property type="project" value="UniProtKB-KW"/>
</dbReference>
<dbReference type="InterPro" id="IPR025275">
    <property type="entry name" value="DUF4015"/>
</dbReference>
<evidence type="ECO:0000256" key="16">
    <source>
        <dbReference type="ARBA" id="ARBA00023014"/>
    </source>
</evidence>
<reference evidence="23" key="1">
    <citation type="journal article" date="2024" name="Gigascience">
        <title>Chromosome-level genome of the poultry shaft louse Menopon gallinae provides insight into the host-switching and adaptive evolution of parasitic lice.</title>
        <authorList>
            <person name="Xu Y."/>
            <person name="Ma L."/>
            <person name="Liu S."/>
            <person name="Liang Y."/>
            <person name="Liu Q."/>
            <person name="He Z."/>
            <person name="Tian L."/>
            <person name="Duan Y."/>
            <person name="Cai W."/>
            <person name="Li H."/>
            <person name="Song F."/>
        </authorList>
    </citation>
    <scope>NUCLEOTIDE SEQUENCE</scope>
    <source>
        <strain evidence="23">Cailab_2023a</strain>
    </source>
</reference>
<protein>
    <recommendedName>
        <fullName evidence="6">Adenine DNA glycosylase</fullName>
        <ecNumber evidence="5">3.2.2.31</ecNumber>
    </recommendedName>
</protein>
<dbReference type="GO" id="GO:0000701">
    <property type="term" value="F:purine-specific mismatch base pair DNA N-glycosylase activity"/>
    <property type="evidence" value="ECO:0007669"/>
    <property type="project" value="UniProtKB-EC"/>
</dbReference>
<dbReference type="GO" id="GO:0015297">
    <property type="term" value="F:antiporter activity"/>
    <property type="evidence" value="ECO:0007669"/>
    <property type="project" value="UniProtKB-KW"/>
</dbReference>
<comment type="catalytic activity">
    <reaction evidence="1">
        <text>Hydrolyzes free adenine bases from 7,8-dihydro-8-oxoguanine:adenine mismatched double-stranded DNA, leaving an apurinic site.</text>
        <dbReference type="EC" id="3.2.2.31"/>
    </reaction>
</comment>
<dbReference type="InterPro" id="IPR044880">
    <property type="entry name" value="NCX_ion-bd_dom_sf"/>
</dbReference>
<dbReference type="GO" id="GO:0006816">
    <property type="term" value="P:calcium ion transport"/>
    <property type="evidence" value="ECO:0007669"/>
    <property type="project" value="UniProtKB-KW"/>
</dbReference>
<evidence type="ECO:0000256" key="18">
    <source>
        <dbReference type="ARBA" id="ARBA00023204"/>
    </source>
</evidence>
<dbReference type="Pfam" id="PF01699">
    <property type="entry name" value="Na_Ca_ex"/>
    <property type="match status" value="1"/>
</dbReference>
<dbReference type="InterPro" id="IPR023170">
    <property type="entry name" value="HhH_base_excis_C"/>
</dbReference>
<dbReference type="AlphaFoldDB" id="A0AAW2H765"/>
<evidence type="ECO:0000256" key="20">
    <source>
        <dbReference type="SAM" id="MobiDB-lite"/>
    </source>
</evidence>
<dbReference type="InterPro" id="IPR011257">
    <property type="entry name" value="DNA_glycosylase"/>
</dbReference>
<dbReference type="Pfam" id="PF13200">
    <property type="entry name" value="DUF4015"/>
    <property type="match status" value="1"/>
</dbReference>
<feature type="compositionally biased region" description="Low complexity" evidence="20">
    <location>
        <begin position="807"/>
        <end position="817"/>
    </location>
</feature>
<dbReference type="CDD" id="cd00056">
    <property type="entry name" value="ENDO3c"/>
    <property type="match status" value="1"/>
</dbReference>
<accession>A0AAW2H765</accession>
<dbReference type="SUPFAM" id="SSF48150">
    <property type="entry name" value="DNA-glycosylase"/>
    <property type="match status" value="1"/>
</dbReference>
<feature type="region of interest" description="Disordered" evidence="20">
    <location>
        <begin position="803"/>
        <end position="827"/>
    </location>
</feature>
<evidence type="ECO:0000256" key="7">
    <source>
        <dbReference type="ARBA" id="ARBA00022449"/>
    </source>
</evidence>
<keyword evidence="18" id="KW-0234">DNA repair</keyword>
<keyword evidence="14" id="KW-1133">Transmembrane helix</keyword>
<keyword evidence="10" id="KW-0812">Transmembrane</keyword>
<evidence type="ECO:0000256" key="17">
    <source>
        <dbReference type="ARBA" id="ARBA00023136"/>
    </source>
</evidence>
<dbReference type="Pfam" id="PF00633">
    <property type="entry name" value="HHH"/>
    <property type="match status" value="1"/>
</dbReference>
<dbReference type="GO" id="GO:0006284">
    <property type="term" value="P:base-excision repair"/>
    <property type="evidence" value="ECO:0007669"/>
    <property type="project" value="InterPro"/>
</dbReference>
<evidence type="ECO:0000256" key="2">
    <source>
        <dbReference type="ARBA" id="ARBA00001966"/>
    </source>
</evidence>
<dbReference type="GO" id="GO:0035485">
    <property type="term" value="F:adenine/guanine mispair binding"/>
    <property type="evidence" value="ECO:0007669"/>
    <property type="project" value="TreeGrafter"/>
</dbReference>
<evidence type="ECO:0000256" key="15">
    <source>
        <dbReference type="ARBA" id="ARBA00023004"/>
    </source>
</evidence>
<comment type="subcellular location">
    <subcellularLocation>
        <location evidence="3">Membrane</location>
        <topology evidence="3">Multi-pass membrane protein</topology>
    </subcellularLocation>
</comment>
<evidence type="ECO:0000256" key="10">
    <source>
        <dbReference type="ARBA" id="ARBA00022692"/>
    </source>
</evidence>
<keyword evidence="19" id="KW-0326">Glycosidase</keyword>
<dbReference type="InterPro" id="IPR003265">
    <property type="entry name" value="HhH-GPD_domain"/>
</dbReference>
<evidence type="ECO:0000256" key="6">
    <source>
        <dbReference type="ARBA" id="ARBA00022023"/>
    </source>
</evidence>
<dbReference type="EC" id="3.2.2.31" evidence="5"/>
<dbReference type="PANTHER" id="PTHR42944">
    <property type="entry name" value="ADENINE DNA GLYCOSYLASE"/>
    <property type="match status" value="1"/>
</dbReference>
<evidence type="ECO:0000256" key="9">
    <source>
        <dbReference type="ARBA" id="ARBA00022568"/>
    </source>
</evidence>
<keyword evidence="7" id="KW-0050">Antiport</keyword>
<dbReference type="GO" id="GO:0051539">
    <property type="term" value="F:4 iron, 4 sulfur cluster binding"/>
    <property type="evidence" value="ECO:0007669"/>
    <property type="project" value="UniProtKB-KW"/>
</dbReference>